<name>A0ABT6JAG4_9GAMM</name>
<dbReference type="Proteomes" id="UP001156940">
    <property type="component" value="Unassembled WGS sequence"/>
</dbReference>
<dbReference type="EC" id="3.1.1.103" evidence="2"/>
<evidence type="ECO:0000313" key="2">
    <source>
        <dbReference type="EMBL" id="MDH5823815.1"/>
    </source>
</evidence>
<sequence>MRSAPTPTGEPSPRRRGDRRWRGLALVALGWIASAAHAGAPLPAADPAAAGLSPQGLARLHRFMEEATGPAGYTGGVTLLARGGRIVDWRGYGHRDLERTAPMPRDAIFRIYSMTKTVASAAVLMLVEEGRIGLDDPVSRHLPELGEPRVVSGGDADAPQLRRARGAITIRMLLTHTAGFAAGLAGDAAAVELLERAEPHAAADLAGFVARLARAPLAADPGTRFGYDGAATEVLARVVEVAAGQPFDEFLQARILAPLQMEDTGFQVPADQRHRIADITVMGAGGRLVRHDGPSSLDPGARLNAYPSAAGGLYSTAGDYARFCQMLLDGGELDGVRILARDSVEAMMRNQLTMLDPPVTQFSDAEGFGFGGYVAIDPARRTRPGAAGQFGWAGAASTSYVVDPHERLVAILMLQHLPRDGADDLPRLGDRFYSLVYQSLAR</sequence>
<protein>
    <submittedName>
        <fullName evidence="2">Serine hydrolase</fullName>
        <ecNumber evidence="2">3.1.1.103</ecNumber>
    </submittedName>
</protein>
<dbReference type="RefSeq" id="WP_280575088.1">
    <property type="nucleotide sequence ID" value="NZ_JARXRM010000036.1"/>
</dbReference>
<accession>A0ABT6JAG4</accession>
<dbReference type="EMBL" id="JARXRM010000036">
    <property type="protein sequence ID" value="MDH5823815.1"/>
    <property type="molecule type" value="Genomic_DNA"/>
</dbReference>
<dbReference type="InterPro" id="IPR001466">
    <property type="entry name" value="Beta-lactam-related"/>
</dbReference>
<gene>
    <name evidence="2" type="ORF">QFW77_12585</name>
</gene>
<feature type="domain" description="Beta-lactamase-related" evidence="1">
    <location>
        <begin position="68"/>
        <end position="424"/>
    </location>
</feature>
<evidence type="ECO:0000259" key="1">
    <source>
        <dbReference type="Pfam" id="PF00144"/>
    </source>
</evidence>
<dbReference type="Pfam" id="PF00144">
    <property type="entry name" value="Beta-lactamase"/>
    <property type="match status" value="1"/>
</dbReference>
<dbReference type="SUPFAM" id="SSF56601">
    <property type="entry name" value="beta-lactamase/transpeptidase-like"/>
    <property type="match status" value="1"/>
</dbReference>
<proteinExistence type="predicted"/>
<keyword evidence="3" id="KW-1185">Reference proteome</keyword>
<dbReference type="Gene3D" id="3.40.710.10">
    <property type="entry name" value="DD-peptidase/beta-lactamase superfamily"/>
    <property type="match status" value="1"/>
</dbReference>
<dbReference type="GO" id="GO:0016787">
    <property type="term" value="F:hydrolase activity"/>
    <property type="evidence" value="ECO:0007669"/>
    <property type="project" value="UniProtKB-KW"/>
</dbReference>
<dbReference type="PANTHER" id="PTHR43283">
    <property type="entry name" value="BETA-LACTAMASE-RELATED"/>
    <property type="match status" value="1"/>
</dbReference>
<keyword evidence="2" id="KW-0378">Hydrolase</keyword>
<dbReference type="InterPro" id="IPR050789">
    <property type="entry name" value="Diverse_Enzym_Activities"/>
</dbReference>
<organism evidence="2 3">
    <name type="scientific">Luteimonas endophytica</name>
    <dbReference type="NCBI Taxonomy" id="3042023"/>
    <lineage>
        <taxon>Bacteria</taxon>
        <taxon>Pseudomonadati</taxon>
        <taxon>Pseudomonadota</taxon>
        <taxon>Gammaproteobacteria</taxon>
        <taxon>Lysobacterales</taxon>
        <taxon>Lysobacteraceae</taxon>
        <taxon>Luteimonas</taxon>
    </lineage>
</organism>
<reference evidence="2 3" key="1">
    <citation type="submission" date="2023-04" db="EMBL/GenBank/DDBJ databases">
        <title>Luteimonas endophyticus RD2P54.</title>
        <authorList>
            <person name="Sun J.-Q."/>
        </authorList>
    </citation>
    <scope>NUCLEOTIDE SEQUENCE [LARGE SCALE GENOMIC DNA]</scope>
    <source>
        <strain evidence="2 3">RD2P54</strain>
    </source>
</reference>
<dbReference type="PANTHER" id="PTHR43283:SF3">
    <property type="entry name" value="BETA-LACTAMASE FAMILY PROTEIN (AFU_ORTHOLOGUE AFUA_5G07500)"/>
    <property type="match status" value="1"/>
</dbReference>
<evidence type="ECO:0000313" key="3">
    <source>
        <dbReference type="Proteomes" id="UP001156940"/>
    </source>
</evidence>
<dbReference type="InterPro" id="IPR012338">
    <property type="entry name" value="Beta-lactam/transpept-like"/>
</dbReference>
<comment type="caution">
    <text evidence="2">The sequence shown here is derived from an EMBL/GenBank/DDBJ whole genome shotgun (WGS) entry which is preliminary data.</text>
</comment>